<feature type="transmembrane region" description="Helical" evidence="13">
    <location>
        <begin position="164"/>
        <end position="183"/>
    </location>
</feature>
<dbReference type="RefSeq" id="XP_039131824.1">
    <property type="nucleotide sequence ID" value="XM_039275890.1"/>
</dbReference>
<organism evidence="15 16">
    <name type="scientific">Dioscorea cayennensis subsp. rotundata</name>
    <name type="common">White Guinea yam</name>
    <name type="synonym">Dioscorea rotundata</name>
    <dbReference type="NCBI Taxonomy" id="55577"/>
    <lineage>
        <taxon>Eukaryota</taxon>
        <taxon>Viridiplantae</taxon>
        <taxon>Streptophyta</taxon>
        <taxon>Embryophyta</taxon>
        <taxon>Tracheophyta</taxon>
        <taxon>Spermatophyta</taxon>
        <taxon>Magnoliopsida</taxon>
        <taxon>Liliopsida</taxon>
        <taxon>Dioscoreales</taxon>
        <taxon>Dioscoreaceae</taxon>
        <taxon>Dioscorea</taxon>
    </lineage>
</organism>
<evidence type="ECO:0000256" key="12">
    <source>
        <dbReference type="ARBA" id="ARBA00044504"/>
    </source>
</evidence>
<feature type="transmembrane region" description="Helical" evidence="13">
    <location>
        <begin position="365"/>
        <end position="382"/>
    </location>
</feature>
<protein>
    <recommendedName>
        <fullName evidence="11">H(+)/Pi cotransporter</fullName>
    </recommendedName>
</protein>
<evidence type="ECO:0000256" key="8">
    <source>
        <dbReference type="ARBA" id="ARBA00023136"/>
    </source>
</evidence>
<feature type="transmembrane region" description="Helical" evidence="13">
    <location>
        <begin position="218"/>
        <end position="241"/>
    </location>
</feature>
<evidence type="ECO:0000313" key="15">
    <source>
        <dbReference type="Proteomes" id="UP001515500"/>
    </source>
</evidence>
<dbReference type="AlphaFoldDB" id="A0AB40BWI2"/>
<feature type="transmembrane region" description="Helical" evidence="13">
    <location>
        <begin position="280"/>
        <end position="300"/>
    </location>
</feature>
<dbReference type="GeneID" id="120268533"/>
<sequence length="558" mass="60190">MVFINSENAEDTADNAPAQTDIVESCIAHPLAVHAGGVRPANFTGSVSGANCKELVVKPDVDGFLIGGASLKIGVDEMLQRYAGEFGPWQLRHFMLTSVVWTLGAFQVMAVVFADHRPKWRCISGGACPETMCGLPHDAWEWDGGRRTSTVADWDLVCKDKYKAGIPQFALFVGSMLGSGIFGHLSDSFLGRKRALALACAMGATFGFLTSLSPSFYFYTLFRFLTGVSTGGAGTSVFVLTTEPIGPSKRATMGISTFYFFAIGTILLSIISYFHHSWRSLYIITSIPSLLFLIFILPFISESPRWFLVRHKITSAMKVMEDIAKSNGKQIPDGVTLSLDCGPDQTVVSGSIIDVIRSPVTRLRFILAVSVNFLCYVAYYGLGLNVMNLKTNLYLGVILNGVAEMPAYILTAVALNWVGRRPLTVGMMLFGGVVCGVGSLMGDVGVVRKLKMMCGVVGIFAMTSTYNLLFVYSSELFPTVVRNAAVGCVSQAGQIGAMVATFVVIIGDRWPFIVFAVCGVVGGVLAWLLPETLNQPLYDTMGGLEKGELQKSDGARDG</sequence>
<dbReference type="PROSITE" id="PS00217">
    <property type="entry name" value="SUGAR_TRANSPORT_2"/>
    <property type="match status" value="1"/>
</dbReference>
<accession>A0AB40BWI2</accession>
<evidence type="ECO:0000256" key="13">
    <source>
        <dbReference type="SAM" id="Phobius"/>
    </source>
</evidence>
<dbReference type="InterPro" id="IPR035990">
    <property type="entry name" value="TIM_sf"/>
</dbReference>
<evidence type="ECO:0000313" key="16">
    <source>
        <dbReference type="RefSeq" id="XP_039131824.1"/>
    </source>
</evidence>
<comment type="similarity">
    <text evidence="2">Belongs to the triosephosphate isomerase family.</text>
</comment>
<keyword evidence="6" id="KW-0769">Symport</keyword>
<evidence type="ECO:0000256" key="4">
    <source>
        <dbReference type="ARBA" id="ARBA00022592"/>
    </source>
</evidence>
<dbReference type="GO" id="GO:0016020">
    <property type="term" value="C:membrane"/>
    <property type="evidence" value="ECO:0007669"/>
    <property type="project" value="UniProtKB-SubCell"/>
</dbReference>
<dbReference type="PANTHER" id="PTHR24064">
    <property type="entry name" value="SOLUTE CARRIER FAMILY 22 MEMBER"/>
    <property type="match status" value="1"/>
</dbReference>
<comment type="pathway">
    <text evidence="10">Carbohydrate biosynthesis.</text>
</comment>
<keyword evidence="7 13" id="KW-1133">Transmembrane helix</keyword>
<evidence type="ECO:0000256" key="6">
    <source>
        <dbReference type="ARBA" id="ARBA00022847"/>
    </source>
</evidence>
<dbReference type="PROSITE" id="PS50850">
    <property type="entry name" value="MFS"/>
    <property type="match status" value="1"/>
</dbReference>
<proteinExistence type="inferred from homology"/>
<feature type="transmembrane region" description="Helical" evidence="13">
    <location>
        <begin position="484"/>
        <end position="506"/>
    </location>
</feature>
<dbReference type="InterPro" id="IPR036259">
    <property type="entry name" value="MFS_trans_sf"/>
</dbReference>
<reference evidence="16" key="1">
    <citation type="submission" date="2025-08" db="UniProtKB">
        <authorList>
            <consortium name="RefSeq"/>
        </authorList>
    </citation>
    <scope>IDENTIFICATION</scope>
</reference>
<keyword evidence="4" id="KW-0813">Transport</keyword>
<dbReference type="Pfam" id="PF00083">
    <property type="entry name" value="Sugar_tr"/>
    <property type="match status" value="1"/>
</dbReference>
<dbReference type="GO" id="GO:0015293">
    <property type="term" value="F:symporter activity"/>
    <property type="evidence" value="ECO:0007669"/>
    <property type="project" value="UniProtKB-KW"/>
</dbReference>
<dbReference type="Gene3D" id="3.20.20.70">
    <property type="entry name" value="Aldolase class I"/>
    <property type="match status" value="1"/>
</dbReference>
<feature type="transmembrane region" description="Helical" evidence="13">
    <location>
        <begin position="94"/>
        <end position="114"/>
    </location>
</feature>
<evidence type="ECO:0000256" key="10">
    <source>
        <dbReference type="ARBA" id="ARBA00024331"/>
    </source>
</evidence>
<keyword evidence="8 13" id="KW-0472">Membrane</keyword>
<dbReference type="GO" id="GO:0004807">
    <property type="term" value="F:triose-phosphate isomerase activity"/>
    <property type="evidence" value="ECO:0007669"/>
    <property type="project" value="InterPro"/>
</dbReference>
<dbReference type="SUPFAM" id="SSF103473">
    <property type="entry name" value="MFS general substrate transporter"/>
    <property type="match status" value="1"/>
</dbReference>
<keyword evidence="15" id="KW-1185">Reference proteome</keyword>
<dbReference type="PROSITE" id="PS51440">
    <property type="entry name" value="TIM_2"/>
    <property type="match status" value="1"/>
</dbReference>
<feature type="transmembrane region" description="Helical" evidence="13">
    <location>
        <begin position="425"/>
        <end position="444"/>
    </location>
</feature>
<comment type="similarity">
    <text evidence="12">Belongs to the major facilitator superfamily. Phosphate:H(+) symporter (TC 2.A.1.9) family.</text>
</comment>
<evidence type="ECO:0000256" key="9">
    <source>
        <dbReference type="ARBA" id="ARBA00023235"/>
    </source>
</evidence>
<dbReference type="InterPro" id="IPR013785">
    <property type="entry name" value="Aldolase_TIM"/>
</dbReference>
<keyword evidence="4" id="KW-0592">Phosphate transport</keyword>
<dbReference type="InterPro" id="IPR005829">
    <property type="entry name" value="Sugar_transporter_CS"/>
</dbReference>
<keyword evidence="9" id="KW-0413">Isomerase</keyword>
<gene>
    <name evidence="16" type="primary">LOC120268533</name>
</gene>
<feature type="transmembrane region" description="Helical" evidence="13">
    <location>
        <begin position="450"/>
        <end position="472"/>
    </location>
</feature>
<evidence type="ECO:0000256" key="11">
    <source>
        <dbReference type="ARBA" id="ARBA00032043"/>
    </source>
</evidence>
<comment type="subunit">
    <text evidence="3">Homodimer.</text>
</comment>
<dbReference type="GO" id="GO:0006817">
    <property type="term" value="P:phosphate ion transport"/>
    <property type="evidence" value="ECO:0007669"/>
    <property type="project" value="UniProtKB-KW"/>
</dbReference>
<feature type="domain" description="Major facilitator superfamily (MFS) profile" evidence="14">
    <location>
        <begin position="93"/>
        <end position="534"/>
    </location>
</feature>
<evidence type="ECO:0000256" key="5">
    <source>
        <dbReference type="ARBA" id="ARBA00022692"/>
    </source>
</evidence>
<dbReference type="SUPFAM" id="SSF51351">
    <property type="entry name" value="Triosephosphate isomerase (TIM)"/>
    <property type="match status" value="1"/>
</dbReference>
<feature type="transmembrane region" description="Helical" evidence="13">
    <location>
        <begin position="394"/>
        <end position="418"/>
    </location>
</feature>
<evidence type="ECO:0000256" key="7">
    <source>
        <dbReference type="ARBA" id="ARBA00022989"/>
    </source>
</evidence>
<comment type="subcellular location">
    <subcellularLocation>
        <location evidence="1">Membrane</location>
        <topology evidence="1">Multi-pass membrane protein</topology>
    </subcellularLocation>
</comment>
<dbReference type="Gene3D" id="1.20.1250.20">
    <property type="entry name" value="MFS general substrate transporter like domains"/>
    <property type="match status" value="1"/>
</dbReference>
<feature type="transmembrane region" description="Helical" evidence="13">
    <location>
        <begin position="195"/>
        <end position="212"/>
    </location>
</feature>
<evidence type="ECO:0000259" key="14">
    <source>
        <dbReference type="PROSITE" id="PS50850"/>
    </source>
</evidence>
<evidence type="ECO:0000256" key="1">
    <source>
        <dbReference type="ARBA" id="ARBA00004141"/>
    </source>
</evidence>
<dbReference type="InterPro" id="IPR000652">
    <property type="entry name" value="Triosephosphate_isomerase"/>
</dbReference>
<keyword evidence="5 13" id="KW-0812">Transmembrane</keyword>
<dbReference type="InterPro" id="IPR005828">
    <property type="entry name" value="MFS_sugar_transport-like"/>
</dbReference>
<dbReference type="InterPro" id="IPR020846">
    <property type="entry name" value="MFS_dom"/>
</dbReference>
<dbReference type="Proteomes" id="UP001515500">
    <property type="component" value="Chromosome 9"/>
</dbReference>
<evidence type="ECO:0000256" key="3">
    <source>
        <dbReference type="ARBA" id="ARBA00011738"/>
    </source>
</evidence>
<name>A0AB40BWI2_DIOCR</name>
<feature type="transmembrane region" description="Helical" evidence="13">
    <location>
        <begin position="253"/>
        <end position="274"/>
    </location>
</feature>
<evidence type="ECO:0000256" key="2">
    <source>
        <dbReference type="ARBA" id="ARBA00007422"/>
    </source>
</evidence>
<feature type="transmembrane region" description="Helical" evidence="13">
    <location>
        <begin position="512"/>
        <end position="529"/>
    </location>
</feature>
<dbReference type="Pfam" id="PF00121">
    <property type="entry name" value="TIM"/>
    <property type="match status" value="1"/>
</dbReference>